<protein>
    <recommendedName>
        <fullName evidence="4 13">Tetraacyldisaccharide 4'-kinase</fullName>
        <ecNumber evidence="3 13">2.7.1.130</ecNumber>
    </recommendedName>
    <alternativeName>
        <fullName evidence="12 13">Lipid A 4'-kinase</fullName>
    </alternativeName>
</protein>
<evidence type="ECO:0000256" key="2">
    <source>
        <dbReference type="ARBA" id="ARBA00004870"/>
    </source>
</evidence>
<evidence type="ECO:0000256" key="4">
    <source>
        <dbReference type="ARBA" id="ARBA00016436"/>
    </source>
</evidence>
<keyword evidence="16" id="KW-1185">Reference proteome</keyword>
<evidence type="ECO:0000256" key="7">
    <source>
        <dbReference type="ARBA" id="ARBA00022679"/>
    </source>
</evidence>
<evidence type="ECO:0000256" key="9">
    <source>
        <dbReference type="ARBA" id="ARBA00022777"/>
    </source>
</evidence>
<evidence type="ECO:0000256" key="1">
    <source>
        <dbReference type="ARBA" id="ARBA00002274"/>
    </source>
</evidence>
<comment type="caution">
    <text evidence="13">Lacks conserved residue(s) required for the propagation of feature annotation.</text>
</comment>
<feature type="transmembrane region" description="Helical" evidence="14">
    <location>
        <begin position="12"/>
        <end position="32"/>
    </location>
</feature>
<keyword evidence="14" id="KW-0472">Membrane</keyword>
<organism evidence="15 16">
    <name type="scientific">Parasediminibacterium paludis</name>
    <dbReference type="NCBI Taxonomy" id="908966"/>
    <lineage>
        <taxon>Bacteria</taxon>
        <taxon>Pseudomonadati</taxon>
        <taxon>Bacteroidota</taxon>
        <taxon>Chitinophagia</taxon>
        <taxon>Chitinophagales</taxon>
        <taxon>Chitinophagaceae</taxon>
        <taxon>Parasediminibacterium</taxon>
    </lineage>
</organism>
<dbReference type="NCBIfam" id="TIGR00682">
    <property type="entry name" value="lpxK"/>
    <property type="match status" value="1"/>
</dbReference>
<comment type="catalytic activity">
    <reaction evidence="13">
        <text>a lipid A disaccharide + ATP = a lipid IVA + ADP + H(+)</text>
        <dbReference type="Rhea" id="RHEA:67840"/>
        <dbReference type="ChEBI" id="CHEBI:15378"/>
        <dbReference type="ChEBI" id="CHEBI:30616"/>
        <dbReference type="ChEBI" id="CHEBI:176343"/>
        <dbReference type="ChEBI" id="CHEBI:176425"/>
        <dbReference type="ChEBI" id="CHEBI:456216"/>
        <dbReference type="EC" id="2.7.1.130"/>
    </reaction>
</comment>
<dbReference type="RefSeq" id="WP_379012315.1">
    <property type="nucleotide sequence ID" value="NZ_JBHSDC010000002.1"/>
</dbReference>
<dbReference type="GO" id="GO:0009029">
    <property type="term" value="F:lipid-A 4'-kinase activity"/>
    <property type="evidence" value="ECO:0007669"/>
    <property type="project" value="UniProtKB-EC"/>
</dbReference>
<dbReference type="EC" id="2.7.1.130" evidence="3 13"/>
<comment type="function">
    <text evidence="1 13">Transfers the gamma-phosphate of ATP to the 4'-position of a tetraacyldisaccharide 1-phosphate intermediate (termed DS-1-P) to form tetraacyldisaccharide 1,4'-bis-phosphate (lipid IVA).</text>
</comment>
<evidence type="ECO:0000256" key="10">
    <source>
        <dbReference type="ARBA" id="ARBA00022840"/>
    </source>
</evidence>
<evidence type="ECO:0000256" key="5">
    <source>
        <dbReference type="ARBA" id="ARBA00022516"/>
    </source>
</evidence>
<keyword evidence="14" id="KW-1133">Transmembrane helix</keyword>
<evidence type="ECO:0000256" key="13">
    <source>
        <dbReference type="HAMAP-Rule" id="MF_00409"/>
    </source>
</evidence>
<comment type="similarity">
    <text evidence="13">Belongs to the LpxK family.</text>
</comment>
<dbReference type="PANTHER" id="PTHR42724:SF1">
    <property type="entry name" value="TETRAACYLDISACCHARIDE 4'-KINASE, MITOCHONDRIAL-RELATED"/>
    <property type="match status" value="1"/>
</dbReference>
<accession>A0ABV8PUJ9</accession>
<name>A0ABV8PUJ9_9BACT</name>
<evidence type="ECO:0000313" key="15">
    <source>
        <dbReference type="EMBL" id="MFC4230930.1"/>
    </source>
</evidence>
<evidence type="ECO:0000256" key="11">
    <source>
        <dbReference type="ARBA" id="ARBA00023098"/>
    </source>
</evidence>
<keyword evidence="6 13" id="KW-0441">Lipid A biosynthesis</keyword>
<keyword evidence="8 13" id="KW-0547">Nucleotide-binding</keyword>
<evidence type="ECO:0000256" key="3">
    <source>
        <dbReference type="ARBA" id="ARBA00012071"/>
    </source>
</evidence>
<keyword evidence="14" id="KW-0812">Transmembrane</keyword>
<dbReference type="HAMAP" id="MF_00409">
    <property type="entry name" value="LpxK"/>
    <property type="match status" value="1"/>
</dbReference>
<gene>
    <name evidence="13 15" type="primary">lpxK</name>
    <name evidence="15" type="ORF">ACFOW1_03440</name>
</gene>
<proteinExistence type="inferred from homology"/>
<keyword evidence="11 13" id="KW-0443">Lipid metabolism</keyword>
<evidence type="ECO:0000256" key="6">
    <source>
        <dbReference type="ARBA" id="ARBA00022556"/>
    </source>
</evidence>
<keyword evidence="7 13" id="KW-0808">Transferase</keyword>
<evidence type="ECO:0000256" key="12">
    <source>
        <dbReference type="ARBA" id="ARBA00029757"/>
    </source>
</evidence>
<reference evidence="16" key="1">
    <citation type="journal article" date="2019" name="Int. J. Syst. Evol. Microbiol.">
        <title>The Global Catalogue of Microorganisms (GCM) 10K type strain sequencing project: providing services to taxonomists for standard genome sequencing and annotation.</title>
        <authorList>
            <consortium name="The Broad Institute Genomics Platform"/>
            <consortium name="The Broad Institute Genome Sequencing Center for Infectious Disease"/>
            <person name="Wu L."/>
            <person name="Ma J."/>
        </authorList>
    </citation>
    <scope>NUCLEOTIDE SEQUENCE [LARGE SCALE GENOMIC DNA]</scope>
    <source>
        <strain evidence="16">CECT 8010</strain>
    </source>
</reference>
<dbReference type="Proteomes" id="UP001595906">
    <property type="component" value="Unassembled WGS sequence"/>
</dbReference>
<sequence>MNINNIFLKSFRIVLLPFSIAYGAIIIVRNWLFDKKYLQSATFNFPLICVGNIAVGGTGKSPMVEYLIQLLHPRFEIATLSRGYKRKTKGYALANANTTALDIGDEPMLFHSKFPDVAVAVGEERLVAIPQLLHDKPSLDAIILDDAFQHRSVNAGLNILLTDYSNLYTHDFFLPTGDLRDEWASTRRSQIIIVTKCPADLTDEKKNKIIRELKPLKRQHVFFTTIKYGMPYHIRQKNRRKITQNVEVFLVCGIANPNPIKELLLENAKTYYQKNYNDHHIFTIDDLQEIKSKFDEIDADNKLILTTEKDAVRLIKFSEQLEDLPLYVLPIKHQFLFNEGSIFDELVVNFIKSYPKVLADNFDIS</sequence>
<dbReference type="Pfam" id="PF02606">
    <property type="entry name" value="LpxK"/>
    <property type="match status" value="1"/>
</dbReference>
<keyword evidence="9 13" id="KW-0418">Kinase</keyword>
<dbReference type="InterPro" id="IPR027417">
    <property type="entry name" value="P-loop_NTPase"/>
</dbReference>
<dbReference type="InterPro" id="IPR003758">
    <property type="entry name" value="LpxK"/>
</dbReference>
<comment type="caution">
    <text evidence="15">The sequence shown here is derived from an EMBL/GenBank/DDBJ whole genome shotgun (WGS) entry which is preliminary data.</text>
</comment>
<comment type="pathway">
    <text evidence="2 13">Glycolipid biosynthesis; lipid IV(A) biosynthesis; lipid IV(A) from (3R)-3-hydroxytetradecanoyl-[acyl-carrier-protein] and UDP-N-acetyl-alpha-D-glucosamine: step 6/6.</text>
</comment>
<dbReference type="EMBL" id="JBHSDC010000002">
    <property type="protein sequence ID" value="MFC4230930.1"/>
    <property type="molecule type" value="Genomic_DNA"/>
</dbReference>
<dbReference type="PANTHER" id="PTHR42724">
    <property type="entry name" value="TETRAACYLDISACCHARIDE 4'-KINASE"/>
    <property type="match status" value="1"/>
</dbReference>
<dbReference type="SUPFAM" id="SSF52540">
    <property type="entry name" value="P-loop containing nucleoside triphosphate hydrolases"/>
    <property type="match status" value="1"/>
</dbReference>
<evidence type="ECO:0000256" key="14">
    <source>
        <dbReference type="SAM" id="Phobius"/>
    </source>
</evidence>
<evidence type="ECO:0000256" key="8">
    <source>
        <dbReference type="ARBA" id="ARBA00022741"/>
    </source>
</evidence>
<keyword evidence="5 13" id="KW-0444">Lipid biosynthesis</keyword>
<keyword evidence="10 13" id="KW-0067">ATP-binding</keyword>
<evidence type="ECO:0000313" key="16">
    <source>
        <dbReference type="Proteomes" id="UP001595906"/>
    </source>
</evidence>